<reference evidence="1 2" key="1">
    <citation type="submission" date="2020-08" db="EMBL/GenBank/DDBJ databases">
        <title>Genomic Encyclopedia of Type Strains, Phase IV (KMG-V): Genome sequencing to study the core and pangenomes of soil and plant-associated prokaryotes.</title>
        <authorList>
            <person name="Whitman W."/>
        </authorList>
    </citation>
    <scope>NUCLEOTIDE SEQUENCE [LARGE SCALE GENOMIC DNA]</scope>
    <source>
        <strain evidence="1 2">M8UP14</strain>
    </source>
</reference>
<evidence type="ECO:0000313" key="2">
    <source>
        <dbReference type="Proteomes" id="UP000540989"/>
    </source>
</evidence>
<comment type="caution">
    <text evidence="1">The sequence shown here is derived from an EMBL/GenBank/DDBJ whole genome shotgun (WGS) entry which is preliminary data.</text>
</comment>
<proteinExistence type="predicted"/>
<sequence length="518" mass="59848">MYRTVPRSEIFDALEHLRALHRQSRPSNERERHAAERRELLTKNLLSNLHRTQDHPTLRMLLEIADALSLTIEGAHRLFGYDLAEIREYDRQLNGRRTRIVESYTFERDRLSDVPLDLAPPESFASDGTLRDLVRTWQRDVPARSLRGTTWRRPGVFYVHVGTEDSLGSSLPPGSIALVEPIEEDEMRQPHPRSIYLLQFRNGYRCSGCMVIRSKLYLLTPERTYAGPQEFAYPGSVRIAGRIRMFATRLPLPEYSTISLAQYQGSGELVLPWEHQTRDRLLATKYRRFQRSHDEEQSIRQFLETELKSRFSERTLRRYRSPGRSEPHVDVLLTLSLMHSVRYTDALQSGGYTIRDTGRFSLDSLLTTKNYADLLVPRQIASTPMPREVWETRRQEFAEWPSLLAVRFPQLRIWDDRVIRLAQEKAIEGLSPAIKPGTWMLLEPLSSVPDTRVDARKRGWSQPIYVLRRGVEIICGRLVREGNRFVLLANPNDVGSKIVLDADDLRDVSRVSGVAVPV</sequence>
<gene>
    <name evidence="1" type="ORF">HDF16_005903</name>
</gene>
<dbReference type="EMBL" id="JACHIP010000030">
    <property type="protein sequence ID" value="MBB5061167.1"/>
    <property type="molecule type" value="Genomic_DNA"/>
</dbReference>
<accession>A0A7W7ZJZ1</accession>
<dbReference type="Proteomes" id="UP000540989">
    <property type="component" value="Unassembled WGS sequence"/>
</dbReference>
<name>A0A7W7ZJZ1_9BACT</name>
<organism evidence="1 2">
    <name type="scientific">Granulicella aggregans</name>
    <dbReference type="NCBI Taxonomy" id="474949"/>
    <lineage>
        <taxon>Bacteria</taxon>
        <taxon>Pseudomonadati</taxon>
        <taxon>Acidobacteriota</taxon>
        <taxon>Terriglobia</taxon>
        <taxon>Terriglobales</taxon>
        <taxon>Acidobacteriaceae</taxon>
        <taxon>Granulicella</taxon>
    </lineage>
</organism>
<dbReference type="RefSeq" id="WP_246410371.1">
    <property type="nucleotide sequence ID" value="NZ_JACHIP010000030.1"/>
</dbReference>
<evidence type="ECO:0000313" key="1">
    <source>
        <dbReference type="EMBL" id="MBB5061167.1"/>
    </source>
</evidence>
<protein>
    <submittedName>
        <fullName evidence="1">Uncharacterized protein</fullName>
    </submittedName>
</protein>
<keyword evidence="2" id="KW-1185">Reference proteome</keyword>
<dbReference type="AlphaFoldDB" id="A0A7W7ZJZ1"/>